<dbReference type="InterPro" id="IPR003018">
    <property type="entry name" value="GAF"/>
</dbReference>
<dbReference type="Gene3D" id="3.30.40.10">
    <property type="entry name" value="Zinc/RING finger domain, C3HC4 (zinc finger)"/>
    <property type="match status" value="1"/>
</dbReference>
<dbReference type="InterPro" id="IPR011011">
    <property type="entry name" value="Znf_FYVE_PHD"/>
</dbReference>
<evidence type="ECO:0000313" key="4">
    <source>
        <dbReference type="Proteomes" id="UP001209570"/>
    </source>
</evidence>
<feature type="compositionally biased region" description="Low complexity" evidence="1">
    <location>
        <begin position="437"/>
        <end position="453"/>
    </location>
</feature>
<name>A0AAD5M6A4_PYTIN</name>
<dbReference type="PANTHER" id="PTHR43102">
    <property type="entry name" value="SLR1143 PROTEIN"/>
    <property type="match status" value="1"/>
</dbReference>
<dbReference type="CDD" id="cd00065">
    <property type="entry name" value="FYVE_like_SF"/>
    <property type="match status" value="1"/>
</dbReference>
<keyword evidence="4" id="KW-1185">Reference proteome</keyword>
<dbReference type="AlphaFoldDB" id="A0AAD5M6A4"/>
<dbReference type="SMART" id="SM00065">
    <property type="entry name" value="GAF"/>
    <property type="match status" value="1"/>
</dbReference>
<dbReference type="SUPFAM" id="SSF57903">
    <property type="entry name" value="FYVE/PHD zinc finger"/>
    <property type="match status" value="1"/>
</dbReference>
<feature type="region of interest" description="Disordered" evidence="1">
    <location>
        <begin position="433"/>
        <end position="470"/>
    </location>
</feature>
<protein>
    <recommendedName>
        <fullName evidence="2">GAF domain-containing protein</fullName>
    </recommendedName>
</protein>
<evidence type="ECO:0000256" key="1">
    <source>
        <dbReference type="SAM" id="MobiDB-lite"/>
    </source>
</evidence>
<dbReference type="InterPro" id="IPR013083">
    <property type="entry name" value="Znf_RING/FYVE/PHD"/>
</dbReference>
<comment type="caution">
    <text evidence="3">The sequence shown here is derived from an EMBL/GenBank/DDBJ whole genome shotgun (WGS) entry which is preliminary data.</text>
</comment>
<dbReference type="Proteomes" id="UP001209570">
    <property type="component" value="Unassembled WGS sequence"/>
</dbReference>
<gene>
    <name evidence="3" type="ORF">P43SY_006209</name>
</gene>
<reference evidence="3" key="1">
    <citation type="submission" date="2021-12" db="EMBL/GenBank/DDBJ databases">
        <title>Prjna785345.</title>
        <authorList>
            <person name="Rujirawat T."/>
            <person name="Krajaejun T."/>
        </authorList>
    </citation>
    <scope>NUCLEOTIDE SEQUENCE</scope>
    <source>
        <strain evidence="3">Pi057C3</strain>
    </source>
</reference>
<feature type="domain" description="GAF" evidence="2">
    <location>
        <begin position="525"/>
        <end position="681"/>
    </location>
</feature>
<dbReference type="Pfam" id="PF01590">
    <property type="entry name" value="GAF"/>
    <property type="match status" value="1"/>
</dbReference>
<proteinExistence type="predicted"/>
<dbReference type="Gene3D" id="3.30.450.40">
    <property type="match status" value="1"/>
</dbReference>
<accession>A0AAD5M6A4</accession>
<feature type="region of interest" description="Disordered" evidence="1">
    <location>
        <begin position="676"/>
        <end position="705"/>
    </location>
</feature>
<organism evidence="3 4">
    <name type="scientific">Pythium insidiosum</name>
    <name type="common">Pythiosis disease agent</name>
    <dbReference type="NCBI Taxonomy" id="114742"/>
    <lineage>
        <taxon>Eukaryota</taxon>
        <taxon>Sar</taxon>
        <taxon>Stramenopiles</taxon>
        <taxon>Oomycota</taxon>
        <taxon>Peronosporomycetes</taxon>
        <taxon>Pythiales</taxon>
        <taxon>Pythiaceae</taxon>
        <taxon>Pythium</taxon>
    </lineage>
</organism>
<feature type="region of interest" description="Disordered" evidence="1">
    <location>
        <begin position="1"/>
        <end position="32"/>
    </location>
</feature>
<dbReference type="PANTHER" id="PTHR43102:SF2">
    <property type="entry name" value="GAF DOMAIN-CONTAINING PROTEIN"/>
    <property type="match status" value="1"/>
</dbReference>
<dbReference type="InterPro" id="IPR029016">
    <property type="entry name" value="GAF-like_dom_sf"/>
</dbReference>
<evidence type="ECO:0000313" key="3">
    <source>
        <dbReference type="EMBL" id="KAJ0396166.1"/>
    </source>
</evidence>
<evidence type="ECO:0000259" key="2">
    <source>
        <dbReference type="SMART" id="SM00065"/>
    </source>
</evidence>
<sequence>MPPTVSTRPPSHRRSSLGAGGGTRRSMAAPQARRVGLSDRRLVMLAGETKAIIDWDRILRATETGAGRWKWQETLEQFSIYTKHETQRSAVLAIGSVPCSVPELLHVLHASRADDFVQKMSALHGDAFEGGAFVHDVDLDDDDLPVLDGDLALTHLSVKTATFASQGWLARPEQWSFLDALHAQASGEAFELLQTSLRAADLVTGKAAPRRVKLLDNLVVGYLVQPDDTTDDSQRLARVHFYSELFTPKHLGFVLPGSRSSASERTVRARMLQLAHACTALLPLVRRRRLGVQLLVDSTRLLPPTNTPCARCDRVLLFAKLCRLCGLAVCDDCSAKHDRERKLPRGGRLRLERVRVCHRCMRRVDCADYSHLTPSSLMGPRIRPDAPDSRPIAVSLADLLQQSLLRASSPDKKASVLTVIKCLLDQEAGALRRRQRTVSGSSSSSTTSSSTLTPRDRSHKRIVLTSSSSEREHVEALRSQLTVEPLPAAQCGLAQADGRRYPLFPEESPETPMEVLPTPTTEAARLRAIRETQVREVGSSEELNLICSIAAKELDCAVSMVTIVDENELFVAAANLATLEQQTFPRSDAFCAHTILDDQPTIIPHPEADVRFHQSPAVRAMGTRFYCGFPLVAEDDTIIGAVCCIDQKSRELTESQYAVMKKLATTASKVLKVQTLQRRGSDAKQSQPPAPRQQQWRRTASVRAA</sequence>
<dbReference type="EMBL" id="JAKCXM010000307">
    <property type="protein sequence ID" value="KAJ0396166.1"/>
    <property type="molecule type" value="Genomic_DNA"/>
</dbReference>
<dbReference type="SUPFAM" id="SSF55781">
    <property type="entry name" value="GAF domain-like"/>
    <property type="match status" value="1"/>
</dbReference>